<dbReference type="CDD" id="cd07080">
    <property type="entry name" value="ALDH_Acyl-CoA-Red_LuxC"/>
    <property type="match status" value="1"/>
</dbReference>
<dbReference type="OrthoDB" id="580775at2"/>
<evidence type="ECO:0000256" key="2">
    <source>
        <dbReference type="PIRNR" id="PIRNR009414"/>
    </source>
</evidence>
<dbReference type="EC" id="1.2.1.50" evidence="2"/>
<evidence type="ECO:0000313" key="3">
    <source>
        <dbReference type="EMBL" id="AWB06752.1"/>
    </source>
</evidence>
<comment type="similarity">
    <text evidence="2">Belongs to the LuxC family.</text>
</comment>
<keyword evidence="3" id="KW-0614">Plasmid</keyword>
<comment type="catalytic activity">
    <reaction evidence="2">
        <text>a long-chain fatty aldehyde + NADP(+) + CoA = a long-chain fatty acyl-CoA + NADPH + H(+)</text>
        <dbReference type="Rhea" id="RHEA:15437"/>
        <dbReference type="ChEBI" id="CHEBI:15378"/>
        <dbReference type="ChEBI" id="CHEBI:17176"/>
        <dbReference type="ChEBI" id="CHEBI:57287"/>
        <dbReference type="ChEBI" id="CHEBI:57783"/>
        <dbReference type="ChEBI" id="CHEBI:58349"/>
        <dbReference type="ChEBI" id="CHEBI:83139"/>
        <dbReference type="EC" id="1.2.1.50"/>
    </reaction>
</comment>
<dbReference type="AlphaFoldDB" id="A0A2R4VQQ9"/>
<evidence type="ECO:0000256" key="1">
    <source>
        <dbReference type="ARBA" id="ARBA00022857"/>
    </source>
</evidence>
<name>A0A2R4VQQ9_9PROT</name>
<proteinExistence type="inferred from homology"/>
<dbReference type="SUPFAM" id="SSF53720">
    <property type="entry name" value="ALDH-like"/>
    <property type="match status" value="1"/>
</dbReference>
<keyword evidence="2" id="KW-0560">Oxidoreductase</keyword>
<dbReference type="GO" id="GO:0050062">
    <property type="term" value="F:long-chain-fatty-acyl-CoA reductase activity"/>
    <property type="evidence" value="ECO:0007669"/>
    <property type="project" value="UniProtKB-EC"/>
</dbReference>
<geneLocation type="plasmid" evidence="3 4">
    <name>pYZ1</name>
</geneLocation>
<keyword evidence="1 2" id="KW-0521">NADP</keyword>
<gene>
    <name evidence="3" type="ORF">A6A40_16995</name>
</gene>
<accession>A0A2R4VQQ9</accession>
<dbReference type="Pfam" id="PF05893">
    <property type="entry name" value="LuxC"/>
    <property type="match status" value="1"/>
</dbReference>
<protein>
    <recommendedName>
        <fullName evidence="2">Acyl-CoA reductase</fullName>
        <ecNumber evidence="2">1.2.1.50</ecNumber>
    </recommendedName>
</protein>
<evidence type="ECO:0000313" key="4">
    <source>
        <dbReference type="Proteomes" id="UP000077405"/>
    </source>
</evidence>
<dbReference type="InterPro" id="IPR016161">
    <property type="entry name" value="Ald_DH/histidinol_DH"/>
</dbReference>
<dbReference type="GO" id="GO:0003995">
    <property type="term" value="F:acyl-CoA dehydrogenase activity"/>
    <property type="evidence" value="ECO:0007669"/>
    <property type="project" value="InterPro"/>
</dbReference>
<dbReference type="Proteomes" id="UP000077405">
    <property type="component" value="Plasmid pYZ1"/>
</dbReference>
<dbReference type="KEGG" id="ahu:A6A40_16995"/>
<dbReference type="GO" id="GO:0008218">
    <property type="term" value="P:bioluminescence"/>
    <property type="evidence" value="ECO:0007669"/>
    <property type="project" value="InterPro"/>
</dbReference>
<organism evidence="3 4">
    <name type="scientific">Azospirillum humicireducens</name>
    <dbReference type="NCBI Taxonomy" id="1226968"/>
    <lineage>
        <taxon>Bacteria</taxon>
        <taxon>Pseudomonadati</taxon>
        <taxon>Pseudomonadota</taxon>
        <taxon>Alphaproteobacteria</taxon>
        <taxon>Rhodospirillales</taxon>
        <taxon>Azospirillaceae</taxon>
        <taxon>Azospirillum</taxon>
    </lineage>
</organism>
<keyword evidence="4" id="KW-1185">Reference proteome</keyword>
<dbReference type="PIRSF" id="PIRSF009414">
    <property type="entry name" value="LuxC"/>
    <property type="match status" value="1"/>
</dbReference>
<sequence length="494" mass="52444">MSGSAALAFGDEPELAGHLPGLPPDAVERRVLTFGSGAEALRVAVPVLDSGQVERVAATVRAAARGYLKTLPTAHIVAVIDAAIQRLLDRGDPWRQRAERLLPIVTGYDAEMVRLGLTGYLKTFRAHELRRFLAEDFANPLVLDEFQPAAKGGFTRAFGPDLLLHVWAGNVPGLPLWSLISGLLVKSGTVGKLPSAEPLFAGWFAQLLAEIDPRLGECLAVVWWKGGDAAAERAWLAQADTVVAYGGTAALAAIRDRVPVTTRFLPYGHKISFALVSRAALDPRRAGETARLAAHDIARYDQQGCYSPQTLFVERGGRLSPQDFAVLLAHELAVQARKHPRRPLSMAEGGEVAGWRDGQAMRGLDGSGHLLLSDPAGGWCVSCTDAPDGLAPTALNRTVAVVAVDDLAEVAGRVAPHRAVLQTAGIAASPEELFRLAGPLGAAGVTRLCALGGMTAPEAGWHHDGRFNLLDLVTVTEIERSAEALAEGLARYAD</sequence>
<dbReference type="EMBL" id="CP028902">
    <property type="protein sequence ID" value="AWB06752.1"/>
    <property type="molecule type" value="Genomic_DNA"/>
</dbReference>
<dbReference type="InterPro" id="IPR008670">
    <property type="entry name" value="CoA_reduct_LuxC"/>
</dbReference>
<reference evidence="3 4" key="1">
    <citation type="submission" date="2018-04" db="EMBL/GenBank/DDBJ databases">
        <title>Complete genome sequence of the nitrogen-fixing bacterium Azospirillum humicireducens type strain SgZ-5.</title>
        <authorList>
            <person name="Yu Z."/>
        </authorList>
    </citation>
    <scope>NUCLEOTIDE SEQUENCE [LARGE SCALE GENOMIC DNA]</scope>
    <source>
        <strain evidence="3 4">SgZ-5</strain>
        <plasmid evidence="3 4">pYZ1</plasmid>
    </source>
</reference>